<protein>
    <submittedName>
        <fullName evidence="1">Uncharacterized protein</fullName>
    </submittedName>
</protein>
<accession>A0A6V7H9G7</accession>
<dbReference type="Proteomes" id="UP000752696">
    <property type="component" value="Unassembled WGS sequence"/>
</dbReference>
<sequence length="112" mass="12027">MQISVGDLVPCALSLRPPRGCFAVAPLSRGLLRPFCGSQGEPASFGRLSPDIVVTHEPSRIIFIIDVTVLFKTRSDKVTSSLSAESSAPSTHGTCITSTSTNYFVFHQNTRS</sequence>
<reference evidence="1" key="1">
    <citation type="submission" date="2020-07" db="EMBL/GenBank/DDBJ databases">
        <authorList>
            <person name="Nazaruddin N."/>
        </authorList>
    </citation>
    <scope>NUCLEOTIDE SEQUENCE</scope>
</reference>
<comment type="caution">
    <text evidence="1">The sequence shown here is derived from an EMBL/GenBank/DDBJ whole genome shotgun (WGS) entry which is preliminary data.</text>
</comment>
<dbReference type="OrthoDB" id="8195432at2759"/>
<evidence type="ECO:0000313" key="1">
    <source>
        <dbReference type="EMBL" id="CAD1475520.1"/>
    </source>
</evidence>
<name>A0A6V7H9G7_9HYME</name>
<gene>
    <name evidence="1" type="ORF">MHI_LOCUS579823</name>
</gene>
<evidence type="ECO:0000313" key="2">
    <source>
        <dbReference type="Proteomes" id="UP000752696"/>
    </source>
</evidence>
<keyword evidence="2" id="KW-1185">Reference proteome</keyword>
<dbReference type="AlphaFoldDB" id="A0A6V7H9G7"/>
<dbReference type="EMBL" id="CAJDYZ010008569">
    <property type="protein sequence ID" value="CAD1475520.1"/>
    <property type="molecule type" value="Genomic_DNA"/>
</dbReference>
<proteinExistence type="predicted"/>
<organism evidence="1 2">
    <name type="scientific">Heterotrigona itama</name>
    <dbReference type="NCBI Taxonomy" id="395501"/>
    <lineage>
        <taxon>Eukaryota</taxon>
        <taxon>Metazoa</taxon>
        <taxon>Ecdysozoa</taxon>
        <taxon>Arthropoda</taxon>
        <taxon>Hexapoda</taxon>
        <taxon>Insecta</taxon>
        <taxon>Pterygota</taxon>
        <taxon>Neoptera</taxon>
        <taxon>Endopterygota</taxon>
        <taxon>Hymenoptera</taxon>
        <taxon>Apocrita</taxon>
        <taxon>Aculeata</taxon>
        <taxon>Apoidea</taxon>
        <taxon>Anthophila</taxon>
        <taxon>Apidae</taxon>
        <taxon>Heterotrigona</taxon>
    </lineage>
</organism>